<dbReference type="Proteomes" id="UP000887580">
    <property type="component" value="Unplaced"/>
</dbReference>
<evidence type="ECO:0000313" key="1">
    <source>
        <dbReference type="Proteomes" id="UP000887580"/>
    </source>
</evidence>
<name>A0AC35EXU9_9BILA</name>
<reference evidence="2" key="1">
    <citation type="submission" date="2022-11" db="UniProtKB">
        <authorList>
            <consortium name="WormBaseParasite"/>
        </authorList>
    </citation>
    <scope>IDENTIFICATION</scope>
</reference>
<proteinExistence type="predicted"/>
<evidence type="ECO:0000313" key="2">
    <source>
        <dbReference type="WBParaSite" id="PS1159_v2.g11789.t1"/>
    </source>
</evidence>
<protein>
    <submittedName>
        <fullName evidence="2">Uncharacterized protein</fullName>
    </submittedName>
</protein>
<accession>A0AC35EXU9</accession>
<dbReference type="WBParaSite" id="PS1159_v2.g11789.t1">
    <property type="protein sequence ID" value="PS1159_v2.g11789.t1"/>
    <property type="gene ID" value="PS1159_v2.g11789"/>
</dbReference>
<organism evidence="1 2">
    <name type="scientific">Panagrolaimus sp. PS1159</name>
    <dbReference type="NCBI Taxonomy" id="55785"/>
    <lineage>
        <taxon>Eukaryota</taxon>
        <taxon>Metazoa</taxon>
        <taxon>Ecdysozoa</taxon>
        <taxon>Nematoda</taxon>
        <taxon>Chromadorea</taxon>
        <taxon>Rhabditida</taxon>
        <taxon>Tylenchina</taxon>
        <taxon>Panagrolaimomorpha</taxon>
        <taxon>Panagrolaimoidea</taxon>
        <taxon>Panagrolaimidae</taxon>
        <taxon>Panagrolaimus</taxon>
    </lineage>
</organism>
<sequence length="372" mass="43611">MARTKEGTLLRRINALEYEFVNMEMPIGAYAWQEDFEELVPNKMVNKKFAIGVLSLIKADIPSDILILLFLREYVKLDILRSQNDPTILWFFCADQSNHDSFEYNAEPYIQEYLDFRPANTTQRVLSQTYALCSHRLDCLTTWNGTVEVEKNKYNKLEIGSWYQCTLNPKIVNKCCSIHEYNADPKPVPTWIQSYRCPINKKESKLCLCRDYVKIPKRVHSRHGEENEFCSEHPLLSKIFFPKYCEFLQGVGVEICFARQEYDRCQFENKWHVVAVNTGYGMCWLPELPSSLKDIIREEEFPFIRSLTALEAKHYSLFSGKMSFDDVNSARAQWIKEFSAMKFDDSKKIVEKPKNDEDLKCKEKPSHATELF</sequence>